<dbReference type="RefSeq" id="WP_060550445.1">
    <property type="nucleotide sequence ID" value="NZ_JYLI01000029.1"/>
</dbReference>
<feature type="region of interest" description="Disordered" evidence="1">
    <location>
        <begin position="2308"/>
        <end position="2330"/>
    </location>
</feature>
<dbReference type="InterPro" id="IPR008619">
    <property type="entry name" value="Filamentous_hemagglutn_rpt"/>
</dbReference>
<organism evidence="3 4">
    <name type="scientific">Pseudomonas poae</name>
    <dbReference type="NCBI Taxonomy" id="200451"/>
    <lineage>
        <taxon>Bacteria</taxon>
        <taxon>Pseudomonadati</taxon>
        <taxon>Pseudomonadota</taxon>
        <taxon>Gammaproteobacteria</taxon>
        <taxon>Pseudomonadales</taxon>
        <taxon>Pseudomonadaceae</taxon>
        <taxon>Pseudomonas</taxon>
    </lineage>
</organism>
<keyword evidence="4" id="KW-1185">Reference proteome</keyword>
<dbReference type="SMART" id="SM00912">
    <property type="entry name" value="Haemagg_act"/>
    <property type="match status" value="1"/>
</dbReference>
<dbReference type="Gene3D" id="2.160.20.10">
    <property type="entry name" value="Single-stranded right-handed beta-helix, Pectin lyase-like"/>
    <property type="match status" value="1"/>
</dbReference>
<accession>A0ABY0RL27</accession>
<dbReference type="InterPro" id="IPR012334">
    <property type="entry name" value="Pectin_lyas_fold"/>
</dbReference>
<feature type="compositionally biased region" description="Basic and acidic residues" evidence="1">
    <location>
        <begin position="2310"/>
        <end position="2319"/>
    </location>
</feature>
<dbReference type="InterPro" id="IPR008638">
    <property type="entry name" value="FhaB/CdiA-like_TPS"/>
</dbReference>
<proteinExistence type="predicted"/>
<dbReference type="InterPro" id="IPR010069">
    <property type="entry name" value="CdiA_FHA1_rpt"/>
</dbReference>
<sequence length="3686" mass="377026">MDVRQFAFLARQPSAALKPRNAFFGLPKRGLALILANALFWQPLLAQAEGIVVSAPGTTVGAAGNGVPVVNIATPNGAGLSHNQFNDYNVGPNGVILNNANGALQNTQLGGIIVGNPNLKGGAASVILNEVNGGSASQLRGYTEVAGQSAKVIVANPYGITCAGCGFINTPNVTLTTGKPVIDPTGQLKSYQVDGGAVTIDGEGLNASNIDRFDIITRSAKINAQINARQLNVITGRNDVDAQSLNTTTRADDGSAKPELAIDSSALGGMYAGAIKLVGTEAGVGVKLDGTLAASGGDIQLDANGRLSLAQTAASGAINVKAASLDAQGPMYAGTALEVQTQGDLNSRKSVAARDRIALSSGGTLANADIIEAGVNADNTRNTGGDVSLRGQTINNNGASVIGSRSLSVDTQALNNQGGTLSARQSTRVTAAALDNRNNGRILGNTALAISADALQNGQGGLIASNGLLTATVGTVQNTGGEISSLNTATLTVTTLNNVAGLVSSEGLLTVTTGTLVNRGGALSSAGPLSIVARDAVDNQGGRLVTDGALTLTSARVDNSQQGTLSARDALRIDTRDLNNQQGGQVTSVSGLTLELNRGQFNNQGGLINGPLLMLNNLKDVNNQGGEISSSQAFTLTADNLDNSGGKVLGNTTLALRIGQALTNVKGMIAAAAVDVTAASLDNSGGTLTSRGDTLLNVSGPLTNQAQGLINAANLLRINTASLDNQGGSLLGSAIAVDFGSATGDLNNRGGLITTAGNLSINHLRDLNNQGGELSSAQTLTLSGRTLDNSAGKLISNNLLVLNADALINQNGLMSGWQGLSATAASLDNRNGGTLSSRYGDLNATLTGRLLNSGAGALVSQKALTVSAAELDNSDKGVLSSAVEQTLNVSGLLNNANGGAIDSDTALNLTAQNLDNTAGTISGGAATRLDLLATLTNTNGKLASAGPLLISRAAQIDNQGGQLASQGLLTLLTGGLDNRNRGTLAANQRMSITASGLVQNGNDGLIYSQNADLTLSANRLDNARGSVQSQGALTLDVVDAVDNQSGKLIAQAGNLTAGAASLDNRGGTLASLQALLQTRVVGVLRNGYDLTNNRQGGVMQGQILDLQAGGVDNYGGRISAQAGDGLVTTGNFDNRNGGLYAKGLMRVVGHDFDNSGDNDGQIAARQIDLDLSGALNNRLGIIESESTLKVGAASLDNQTGRLRALGNSGTTEFAIGGLFDNRNGVLETANTNLTLNADRLQNLGGNVLHVGTGTFGIAPRNLNDVGGSLVTRGDLTIVQDTWINSSVIQAGQLTVNVNTLDQTTTGQLLGARRFIGSGGDWSTHGLIASDGDLDLTLSGALNSSGRISSLGKLNLTAAQANLSDTASIAGGGVTRATFSGTLNNHGRLTSATDLLVNAGALNNYATLGSGQALTVTTGALLNDHGLIFSGDDMSLRVASLNNSYGDLYSMGNLSVDRDGKGGLADSIINRSSSMQSDGDLTLTAATIKNERAVLTVNNAGVYTASATEGRCIESVNAGDCKAGGTPRNYVWELVTRDKLEVTAASAGSSITAGGNMTLAGGDLLNSSSSIAAGGNFTARLNNLVNTGIETGETETYRLFTSERTKHAGRWFDAAAALTNKYWYKSAGYNPNDLGGLEATVANFVGMMESERTQFGKVTKIASDDQRYAAVIQAGGAVDVKAQAGIDNSVVRLGYTYIGAGAKTTTDATGASGADGYSTRVTLNAQLPPDLAQQQINPLSLPGFTLPSGQGGLFRLSGQSASAPASTGPQGWTLGGGSVDRAPVSGPVVAGTGTSADGVTINRVQGLPDSQFVSNPQKYLIETNPQLTNLGQFLSSDYMLSKLGYDPDQAQKRLGDGLYEQRLIQQAVIARTGQRFIDGQTSDTAMFKYLMDNAIGSRQALNLSVGVSLTAEQVAALTHDIVWMENATVAGQQVLVPVLYLAQANNRLAPNGALITGSDLSLVSGTDLTNVGTLRATQNLAASAGRNMVNSGLIAAGNRLDLLAGNSLTNRAGGIISGRDVSAAAVNGDVLNERTVTSHQSSSGYRTERTDFVDNAARIEAANSLTLQAGRDVNSTGGVLKSGTDTRIQAGRDVNLVTAEQRNANSVSTYSRSSNVAQYGTVVEAGRDFQIVAARDISAIGSQLNATRDLALVAKGNVNLASAANEQHSAFNSKKVTSQEDHVQQVSSVLKAGGDATLSAGQNLQLVASQVNAGNEAYLVAGKDLSLKAAENQDYSFYSKTKKTSQGKKFRLDETDVVNNVGSLVSAGKNSTAVAGENLLLAGSAVTAEKGATQLVAGQDVNILAVSNADSARHERKESKSSWGGLKSSKVQDKVDEKRTTALGSMVSGETVTVAAKRDATVTGSNLVSTGDLAVQAGRDLTIDAAQNTFARTDMHKEKNRDLTGVLTGNKLGLDDMTGNQKLYINSSKHNGTANEMTLTGSTIGSSAGNVSLTAGRELKVVASDLVSTKNMELSGADVTVTSGMETASQTSKDSSKSLAVGRVIAGSVVDTATSMRDAVKAARSADDPRLKAVKIAQAALAAYNLNGQASDANAQSSGFKNKIGGTPGNGSLIKIGTELANNRSKNSSEFNSVTAKQSTLNAGQDLSIIATGAAVGTQGDIQITGSSLKAANTLLLAKNDVLMQSAQNTTDRKNEGSKNKTAIGASFNIGEQNGFTLDLGAQGAKNNGNGNSVTQVNSTLDTGSLLLQSGGDTALRGAQVRADRIKADIGGNLNIISLQDVESSRSKQSSAGFGASICIPPFCYGATVAGSANLAAANMNSDYKGVTDQSGLYAGTGGYDINVGRTTTLQGAVIASEASADKNRLSTDRLIVSDIKNVSEIKSQSAGISVSSSSTSGASMGGSIPIALKEKDHSYTRSAVSEGTIVVRNAEGANDVVGLNRDTANANQKLDRPDEKAMQERIDLIQSSAQLASGVISAVGKAKADEAKALADKAKTQTETGSPDAAGTVLAANAAYTEAQRWQVGGDKRLMADIASGLVAAGLGGAPVGATVGIVANTASSDIFNKIGDYAQSRATDPKSDAATRAAWAEGGAARVMLHALAGAAIGLSSGNVQSGALGAGASAALMPSIADALGKNGIRGSEQETLAALVALGVGASVGSSGTTAGAVVAGSTATAVEQYNRQAHPTEARLIQKEADKLAAEAGISPAEAERRMAAALASYTDKTWNATVEKAGESQFDPLTLKHLGEALAPLGAIYENSALYPEGTSRAYNGEETLSLLKNYGVTHGGDFKDGSVNLGYLDDPSLGLVDFYKNNLDYRGKVPGGDEGKGAAVGVGLSLLGTLQSMGSLFKIAVGSNSLEEANKLLDPFIEPSSGLVDNWMTSDAQSLVFGLQNNTYEQYLKNAQLSADVVQIGLPGLGPLGRVRQIGKGAETAKAAEAGKLAFADGKLLDELADVPVTGKGAIYGPASAGDKGFIVVSTPAGEVKLPEWYRVDGAAGADFVSFDNALADGAKRIINTRTGNFEVLGADGLVYFNGPNGLVPKEGGTLAVLAEAERRIAGAKATVSKNPNVTSALTDSEAGTLVERNVLETSPKVINQAEPEVLAKVNNGRSPYSELNGAIGEARGWSQAIESGQTPISGPGKVSLPGADYITYDPSSRSVIVWDAKYRAPGGSYPTSLPDSKLQAWQSEIINSVKNMPEGSAKAAAESALKAGRVEGRIFKWPQ</sequence>
<dbReference type="InterPro" id="IPR011050">
    <property type="entry name" value="Pectin_lyase_fold/virulence"/>
</dbReference>
<gene>
    <name evidence="3" type="ORF">SAMN04490208_3082</name>
</gene>
<name>A0ABY0RL27_9PSED</name>
<dbReference type="Pfam" id="PF05860">
    <property type="entry name" value="TPS"/>
    <property type="match status" value="1"/>
</dbReference>
<dbReference type="EMBL" id="LT629706">
    <property type="protein sequence ID" value="SDO24295.1"/>
    <property type="molecule type" value="Genomic_DNA"/>
</dbReference>
<protein>
    <submittedName>
        <fullName evidence="3">Filamentous hemagglutinin</fullName>
    </submittedName>
</protein>
<feature type="domain" description="Filamentous haemagglutinin FhaB/tRNA nuclease CdiA-like TPS" evidence="2">
    <location>
        <begin position="64"/>
        <end position="185"/>
    </location>
</feature>
<reference evidence="3 4" key="1">
    <citation type="submission" date="2016-10" db="EMBL/GenBank/DDBJ databases">
        <authorList>
            <person name="Varghese N."/>
            <person name="Submissions S."/>
        </authorList>
    </citation>
    <scope>NUCLEOTIDE SEQUENCE [LARGE SCALE GENOMIC DNA]</scope>
    <source>
        <strain evidence="3 4">BS2776</strain>
    </source>
</reference>
<evidence type="ECO:0000313" key="4">
    <source>
        <dbReference type="Proteomes" id="UP000181903"/>
    </source>
</evidence>
<dbReference type="InterPro" id="IPR025157">
    <property type="entry name" value="Hemagglutinin_rpt"/>
</dbReference>
<evidence type="ECO:0000259" key="2">
    <source>
        <dbReference type="SMART" id="SM00912"/>
    </source>
</evidence>
<dbReference type="Proteomes" id="UP000181903">
    <property type="component" value="Chromosome I"/>
</dbReference>
<dbReference type="Pfam" id="PF05594">
    <property type="entry name" value="Fil_haemagg"/>
    <property type="match status" value="14"/>
</dbReference>
<evidence type="ECO:0000256" key="1">
    <source>
        <dbReference type="SAM" id="MobiDB-lite"/>
    </source>
</evidence>
<evidence type="ECO:0000313" key="3">
    <source>
        <dbReference type="EMBL" id="SDO24295.1"/>
    </source>
</evidence>
<dbReference type="NCBIfam" id="TIGR01901">
    <property type="entry name" value="adhes_NPXG"/>
    <property type="match status" value="1"/>
</dbReference>
<dbReference type="NCBIfam" id="TIGR01731">
    <property type="entry name" value="fil_hemag_20aa"/>
    <property type="match status" value="28"/>
</dbReference>
<dbReference type="Pfam" id="PF13332">
    <property type="entry name" value="Fil_haemagg_2"/>
    <property type="match status" value="5"/>
</dbReference>
<dbReference type="SUPFAM" id="SSF51126">
    <property type="entry name" value="Pectin lyase-like"/>
    <property type="match status" value="1"/>
</dbReference>